<dbReference type="Gramene" id="TraesLAC2D03G01174700.1">
    <property type="protein sequence ID" value="TraesLAC2D03G01174700.1.CDS1"/>
    <property type="gene ID" value="TraesLAC2D03G01174700"/>
</dbReference>
<dbReference type="Gramene" id="TraesNOR2D03G01239410.1">
    <property type="protein sequence ID" value="TraesNOR2D03G01239410.1.CDS1"/>
    <property type="gene ID" value="TraesNOR2D03G01239410"/>
</dbReference>
<dbReference type="AlphaFoldDB" id="A0A3B6DFW6"/>
<evidence type="ECO:0000313" key="2">
    <source>
        <dbReference type="Proteomes" id="UP000019116"/>
    </source>
</evidence>
<dbReference type="Gramene" id="TraesRN2D0100852100.1">
    <property type="protein sequence ID" value="TraesRN2D0100852100.1"/>
    <property type="gene ID" value="TraesRN2D0100852100"/>
</dbReference>
<dbReference type="Gramene" id="TraesCS2D02G352300.1">
    <property type="protein sequence ID" value="TraesCS2D02G352300.1.cds1"/>
    <property type="gene ID" value="TraesCS2D02G352300"/>
</dbReference>
<dbReference type="Gramene" id="TraesSYM2D03G01238570.1">
    <property type="protein sequence ID" value="TraesSYM2D03G01238570.1.CDS1"/>
    <property type="gene ID" value="TraesSYM2D03G01238570"/>
</dbReference>
<dbReference type="Gramene" id="TraesSTA2D03G01211860.1">
    <property type="protein sequence ID" value="TraesSTA2D03G01211860.1.CDS1"/>
    <property type="gene ID" value="TraesSTA2D03G01211860"/>
</dbReference>
<dbReference type="Gramene" id="TraesJUL2D03G01229490.1">
    <property type="protein sequence ID" value="TraesJUL2D03G01229490.1.CDS1"/>
    <property type="gene ID" value="TraesJUL2D03G01229490"/>
</dbReference>
<reference evidence="1" key="2">
    <citation type="submission" date="2018-10" db="UniProtKB">
        <authorList>
            <consortium name="EnsemblPlants"/>
        </authorList>
    </citation>
    <scope>IDENTIFICATION</scope>
</reference>
<dbReference type="Gramene" id="TraesARI2D03G01239340.1">
    <property type="protein sequence ID" value="TraesARI2D03G01239340.1.CDS1"/>
    <property type="gene ID" value="TraesARI2D03G01239340"/>
</dbReference>
<dbReference type="EnsemblPlants" id="TraesCS2D02G352300.1">
    <property type="protein sequence ID" value="TraesCS2D02G352300.1.cds1"/>
    <property type="gene ID" value="TraesCS2D02G352300"/>
</dbReference>
<organism evidence="1">
    <name type="scientific">Triticum aestivum</name>
    <name type="common">Wheat</name>
    <dbReference type="NCBI Taxonomy" id="4565"/>
    <lineage>
        <taxon>Eukaryota</taxon>
        <taxon>Viridiplantae</taxon>
        <taxon>Streptophyta</taxon>
        <taxon>Embryophyta</taxon>
        <taxon>Tracheophyta</taxon>
        <taxon>Spermatophyta</taxon>
        <taxon>Magnoliopsida</taxon>
        <taxon>Liliopsida</taxon>
        <taxon>Poales</taxon>
        <taxon>Poaceae</taxon>
        <taxon>BOP clade</taxon>
        <taxon>Pooideae</taxon>
        <taxon>Triticodae</taxon>
        <taxon>Triticeae</taxon>
        <taxon>Triticinae</taxon>
        <taxon>Triticum</taxon>
    </lineage>
</organism>
<dbReference type="Gramene" id="TraesMAC2D03G01221170.1">
    <property type="protein sequence ID" value="TraesMAC2D03G01221170.1.CDS1"/>
    <property type="gene ID" value="TraesMAC2D03G01221170"/>
</dbReference>
<accession>A0A3B6DFW6</accession>
<dbReference type="STRING" id="4565.A0A3B6DFW6"/>
<name>A0A3B6DFW6_WHEAT</name>
<dbReference type="Gramene" id="TraesJAG2D03G01229280.1">
    <property type="protein sequence ID" value="TraesJAG2D03G01229280.1.CDS1"/>
    <property type="gene ID" value="TraesJAG2D03G01229280"/>
</dbReference>
<dbReference type="Proteomes" id="UP000019116">
    <property type="component" value="Chromosome 2D"/>
</dbReference>
<reference evidence="1" key="1">
    <citation type="submission" date="2018-08" db="EMBL/GenBank/DDBJ databases">
        <authorList>
            <person name="Rossello M."/>
        </authorList>
    </citation>
    <scope>NUCLEOTIDE SEQUENCE [LARGE SCALE GENOMIC DNA]</scope>
    <source>
        <strain evidence="1">cv. Chinese Spring</strain>
    </source>
</reference>
<dbReference type="Gramene" id="TraesCS2D03G0806500.1">
    <property type="protein sequence ID" value="TraesCS2D03G0806500.1.CDS1"/>
    <property type="gene ID" value="TraesCS2D03G0806500"/>
</dbReference>
<keyword evidence="2" id="KW-1185">Reference proteome</keyword>
<sequence>MSTDHDVFSNSTFRNCQTLSYTMIDTWGISCGNLGKPNKSIREVVIWVESKQKKLNIFEIMKSKQYFKPPAVVFVSSSVGDLLSEAITAATGLE</sequence>
<evidence type="ECO:0000313" key="1">
    <source>
        <dbReference type="EnsemblPlants" id="TraesCS2D02G352300.1.cds1"/>
    </source>
</evidence>
<dbReference type="OMA" id="YTMIDTW"/>
<dbReference type="Gramene" id="TraesCLE_scaffold_102131_01G000100.1">
    <property type="protein sequence ID" value="TraesCLE_scaffold_102131_01G000100.1"/>
    <property type="gene ID" value="TraesCLE_scaffold_102131_01G000100"/>
</dbReference>
<dbReference type="Gramene" id="TraesCAD_scaffold_121546_01G000100.1">
    <property type="protein sequence ID" value="TraesCAD_scaffold_121546_01G000100.1"/>
    <property type="gene ID" value="TraesCAD_scaffold_121546_01G000100"/>
</dbReference>
<dbReference type="Gramene" id="TraesWEE_scaffold_108202_01G000100.1">
    <property type="protein sequence ID" value="TraesWEE_scaffold_108202_01G000100.1"/>
    <property type="gene ID" value="TraesWEE_scaffold_108202_01G000100"/>
</dbReference>
<dbReference type="PaxDb" id="4565-Traes_5AS_F1A11A56A.2"/>
<protein>
    <submittedName>
        <fullName evidence="1">Uncharacterized protein</fullName>
    </submittedName>
</protein>
<dbReference type="Gramene" id="TraesROB_scaffold_035604_01G000100.1">
    <property type="protein sequence ID" value="TraesROB_scaffold_035604_01G000100.1"/>
    <property type="gene ID" value="TraesROB_scaffold_035604_01G000100"/>
</dbReference>
<dbReference type="Gramene" id="TraesLDM2D03G01224050.1">
    <property type="protein sequence ID" value="TraesLDM2D03G01224050.1.CDS1"/>
    <property type="gene ID" value="TraesLDM2D03G01224050"/>
</dbReference>
<proteinExistence type="predicted"/>